<dbReference type="PANTHER" id="PTHR22846">
    <property type="entry name" value="WD40 REPEAT PROTEIN"/>
    <property type="match status" value="1"/>
</dbReference>
<evidence type="ECO:0000256" key="3">
    <source>
        <dbReference type="ARBA" id="ARBA00022737"/>
    </source>
</evidence>
<dbReference type="InterPro" id="IPR001680">
    <property type="entry name" value="WD40_rpt"/>
</dbReference>
<gene>
    <name evidence="6" type="ORF">CC78DRAFT_604743</name>
</gene>
<dbReference type="Gene3D" id="1.20.960.30">
    <property type="match status" value="1"/>
</dbReference>
<feature type="region of interest" description="Disordered" evidence="5">
    <location>
        <begin position="329"/>
        <end position="348"/>
    </location>
</feature>
<protein>
    <submittedName>
        <fullName evidence="6">WD40 repeat-like protein</fullName>
    </submittedName>
</protein>
<dbReference type="GO" id="GO:0034967">
    <property type="term" value="C:Set3 complex"/>
    <property type="evidence" value="ECO:0007669"/>
    <property type="project" value="TreeGrafter"/>
</dbReference>
<comment type="subcellular location">
    <subcellularLocation>
        <location evidence="1">Nucleus</location>
    </subcellularLocation>
</comment>
<feature type="region of interest" description="Disordered" evidence="5">
    <location>
        <begin position="175"/>
        <end position="198"/>
    </location>
</feature>
<proteinExistence type="predicted"/>
<dbReference type="GO" id="GO:0003714">
    <property type="term" value="F:transcription corepressor activity"/>
    <property type="evidence" value="ECO:0007669"/>
    <property type="project" value="InterPro"/>
</dbReference>
<dbReference type="InterPro" id="IPR015943">
    <property type="entry name" value="WD40/YVTN_repeat-like_dom_sf"/>
</dbReference>
<dbReference type="Pfam" id="PF08513">
    <property type="entry name" value="LisH"/>
    <property type="match status" value="1"/>
</dbReference>
<keyword evidence="3" id="KW-0677">Repeat</keyword>
<organism evidence="6 7">
    <name type="scientific">Lojkania enalia</name>
    <dbReference type="NCBI Taxonomy" id="147567"/>
    <lineage>
        <taxon>Eukaryota</taxon>
        <taxon>Fungi</taxon>
        <taxon>Dikarya</taxon>
        <taxon>Ascomycota</taxon>
        <taxon>Pezizomycotina</taxon>
        <taxon>Dothideomycetes</taxon>
        <taxon>Pleosporomycetidae</taxon>
        <taxon>Pleosporales</taxon>
        <taxon>Pleosporales incertae sedis</taxon>
        <taxon>Lojkania</taxon>
    </lineage>
</organism>
<evidence type="ECO:0000313" key="7">
    <source>
        <dbReference type="Proteomes" id="UP000800093"/>
    </source>
</evidence>
<dbReference type="InterPro" id="IPR045183">
    <property type="entry name" value="Ebi-like"/>
</dbReference>
<dbReference type="OrthoDB" id="1367865at2759"/>
<dbReference type="EMBL" id="ML986629">
    <property type="protein sequence ID" value="KAF2263233.1"/>
    <property type="molecule type" value="Genomic_DNA"/>
</dbReference>
<dbReference type="Proteomes" id="UP000800093">
    <property type="component" value="Unassembled WGS sequence"/>
</dbReference>
<dbReference type="PANTHER" id="PTHR22846:SF2">
    <property type="entry name" value="F-BOX-LIKE_WD REPEAT-CONTAINING PROTEIN EBI"/>
    <property type="match status" value="1"/>
</dbReference>
<keyword evidence="2" id="KW-0853">WD repeat</keyword>
<evidence type="ECO:0000256" key="2">
    <source>
        <dbReference type="ARBA" id="ARBA00022574"/>
    </source>
</evidence>
<keyword evidence="4" id="KW-0539">Nucleus</keyword>
<dbReference type="InterPro" id="IPR006594">
    <property type="entry name" value="LisH"/>
</dbReference>
<dbReference type="Gene3D" id="2.130.10.10">
    <property type="entry name" value="YVTN repeat-like/Quinoprotein amine dehydrogenase"/>
    <property type="match status" value="1"/>
</dbReference>
<comment type="caution">
    <text evidence="6">The sequence shown here is derived from an EMBL/GenBank/DDBJ whole genome shotgun (WGS) entry which is preliminary data.</text>
</comment>
<evidence type="ECO:0000256" key="5">
    <source>
        <dbReference type="SAM" id="MobiDB-lite"/>
    </source>
</evidence>
<evidence type="ECO:0000256" key="1">
    <source>
        <dbReference type="ARBA" id="ARBA00004123"/>
    </source>
</evidence>
<dbReference type="InterPro" id="IPR036322">
    <property type="entry name" value="WD40_repeat_dom_sf"/>
</dbReference>
<keyword evidence="7" id="KW-1185">Reference proteome</keyword>
<sequence>MGKLSWLTTISRGMRPNSPNQLLCLGPKPLEWIPPRIRVSRVVAHVLEEDEPHGKERDQGPLGNLDPFVPCWSNGFELCAALPLALESELLSLCESGEIRRPLLFGLVAVSREVEGRERIRRRAPEHAPDDLQHHAVGDLRVKGGWRRRTSRLKTTFAVPHSCVSWPLPFSPLTSATSSPPKTPARHSPITRTTPRTWNTDPLKDLSFTATGRPCAMVEALSSNVVNYLVWRYLQEAGYGSAALQLSRCWIRDPEALPFSKSVSPHTLVSLLQDGLYLDKLQAEAGGEQQYSFGHDHGQPYSARNGEMLTLDEGIPAYILAEEATANGIVAPEPERRKGPGKRKKKANGIEARLHTQINGDTMEIDHNGSTHVTNSVRAESEAVASDAESPTVADIPISTLSIGQSIEIQTEKVADLASHTSFIPISDTDKSVKQTLWGGPDAPLLLAAGRSLLRLHLIPPRGTENALNTFDLPLPLTNFSVTAVCWNSDQDMTVSAQTELVNEGGETMKIDKLFRITEGGQRCDVITSTAGFVTTLRWNESSKLLLSISTDGSKGYIKIWKEQNENVPTWTAITETVIYDAVWISDSTFVVCGAELFQTYGIANGLTVRSALETRATWEAVKYESWSGIIAAMATDPGTSLLGIVHPKNPSELQTSEYPDPYLYALDFQPRPNTDPYTPESPILLATCATSGVTRVWDANQPFKRVKRLPTIDDSQAHSVAFSPDGALLAAAGPDAVTVWELDKSEVPIATWRAVDQEVNKWDPTVDGEFSLGWDPDDKSRLSIALGNQIAIVNVPR</sequence>
<name>A0A9P4N342_9PLEO</name>
<reference evidence="7" key="1">
    <citation type="journal article" date="2020" name="Stud. Mycol.">
        <title>101 Dothideomycetes genomes: A test case for predicting lifestyles and emergence of pathogens.</title>
        <authorList>
            <person name="Haridas S."/>
            <person name="Albert R."/>
            <person name="Binder M."/>
            <person name="Bloem J."/>
            <person name="LaButti K."/>
            <person name="Salamov A."/>
            <person name="Andreopoulos B."/>
            <person name="Baker S."/>
            <person name="Barry K."/>
            <person name="Bills G."/>
            <person name="Bluhm B."/>
            <person name="Cannon C."/>
            <person name="Castanera R."/>
            <person name="Culley D."/>
            <person name="Daum C."/>
            <person name="Ezra D."/>
            <person name="Gonzalez J."/>
            <person name="Henrissat B."/>
            <person name="Kuo A."/>
            <person name="Liang C."/>
            <person name="Lipzen A."/>
            <person name="Lutzoni F."/>
            <person name="Magnuson J."/>
            <person name="Mondo S."/>
            <person name="Nolan M."/>
            <person name="Ohm R."/>
            <person name="Pangilinan J."/>
            <person name="Park H.-J."/>
            <person name="Ramirez L."/>
            <person name="Alfaro M."/>
            <person name="Sun H."/>
            <person name="Tritt A."/>
            <person name="Yoshinaga Y."/>
            <person name="Zwiers L.-H."/>
            <person name="Turgeon B."/>
            <person name="Goodwin S."/>
            <person name="Spatafora J."/>
            <person name="Crous P."/>
            <person name="Grigoriev I."/>
        </authorList>
    </citation>
    <scope>NUCLEOTIDE SEQUENCE [LARGE SCALE GENOMIC DNA]</scope>
    <source>
        <strain evidence="7">CBS 304.66</strain>
    </source>
</reference>
<dbReference type="GO" id="GO:0006357">
    <property type="term" value="P:regulation of transcription by RNA polymerase II"/>
    <property type="evidence" value="ECO:0007669"/>
    <property type="project" value="TreeGrafter"/>
</dbReference>
<evidence type="ECO:0000256" key="4">
    <source>
        <dbReference type="ARBA" id="ARBA00023242"/>
    </source>
</evidence>
<evidence type="ECO:0000313" key="6">
    <source>
        <dbReference type="EMBL" id="KAF2263233.1"/>
    </source>
</evidence>
<dbReference type="SMART" id="SM00320">
    <property type="entry name" value="WD40"/>
    <property type="match status" value="3"/>
</dbReference>
<accession>A0A9P4N342</accession>
<dbReference type="AlphaFoldDB" id="A0A9P4N342"/>
<dbReference type="SUPFAM" id="SSF50978">
    <property type="entry name" value="WD40 repeat-like"/>
    <property type="match status" value="1"/>
</dbReference>